<dbReference type="GO" id="GO:0016042">
    <property type="term" value="P:lipid catabolic process"/>
    <property type="evidence" value="ECO:0007669"/>
    <property type="project" value="UniProtKB-KW"/>
</dbReference>
<comment type="similarity">
    <text evidence="1 7">Belongs to the AB hydrolase superfamily. Lipase family.</text>
</comment>
<keyword evidence="11" id="KW-1185">Reference proteome</keyword>
<dbReference type="OrthoDB" id="9974421at2759"/>
<reference evidence="10" key="1">
    <citation type="submission" date="2021-09" db="EMBL/GenBank/DDBJ databases">
        <authorList>
            <person name="Martin H S."/>
        </authorList>
    </citation>
    <scope>NUCLEOTIDE SEQUENCE</scope>
</reference>
<accession>A0A8J2QY02</accession>
<evidence type="ECO:0000256" key="6">
    <source>
        <dbReference type="ARBA" id="ARBA00023180"/>
    </source>
</evidence>
<evidence type="ECO:0000259" key="9">
    <source>
        <dbReference type="Pfam" id="PF04083"/>
    </source>
</evidence>
<protein>
    <recommendedName>
        <fullName evidence="7">Lipase</fullName>
    </recommendedName>
</protein>
<dbReference type="Gene3D" id="3.40.50.1820">
    <property type="entry name" value="alpha/beta hydrolase"/>
    <property type="match status" value="1"/>
</dbReference>
<evidence type="ECO:0000256" key="1">
    <source>
        <dbReference type="ARBA" id="ARBA00010701"/>
    </source>
</evidence>
<keyword evidence="2" id="KW-0732">Signal</keyword>
<organism evidence="10 11">
    <name type="scientific">Danaus chrysippus</name>
    <name type="common">African queen</name>
    <dbReference type="NCBI Taxonomy" id="151541"/>
    <lineage>
        <taxon>Eukaryota</taxon>
        <taxon>Metazoa</taxon>
        <taxon>Ecdysozoa</taxon>
        <taxon>Arthropoda</taxon>
        <taxon>Hexapoda</taxon>
        <taxon>Insecta</taxon>
        <taxon>Pterygota</taxon>
        <taxon>Neoptera</taxon>
        <taxon>Endopterygota</taxon>
        <taxon>Lepidoptera</taxon>
        <taxon>Glossata</taxon>
        <taxon>Ditrysia</taxon>
        <taxon>Papilionoidea</taxon>
        <taxon>Nymphalidae</taxon>
        <taxon>Danainae</taxon>
        <taxon>Danaini</taxon>
        <taxon>Danaina</taxon>
        <taxon>Danaus</taxon>
        <taxon>Anosia</taxon>
    </lineage>
</organism>
<dbReference type="Proteomes" id="UP000789524">
    <property type="component" value="Unassembled WGS sequence"/>
</dbReference>
<keyword evidence="5" id="KW-0443">Lipid metabolism</keyword>
<feature type="domain" description="Partial AB-hydrolase lipase" evidence="9">
    <location>
        <begin position="21"/>
        <end position="86"/>
    </location>
</feature>
<dbReference type="PIRSF" id="PIRSF000862">
    <property type="entry name" value="Steryl_ester_lip"/>
    <property type="match status" value="1"/>
</dbReference>
<gene>
    <name evidence="10" type="ORF">DCHRY22_LOCUS10055</name>
</gene>
<dbReference type="AlphaFoldDB" id="A0A8J2QY02"/>
<evidence type="ECO:0000313" key="10">
    <source>
        <dbReference type="EMBL" id="CAG9571997.1"/>
    </source>
</evidence>
<proteinExistence type="inferred from homology"/>
<dbReference type="Pfam" id="PF04083">
    <property type="entry name" value="Abhydro_lipase"/>
    <property type="match status" value="1"/>
</dbReference>
<evidence type="ECO:0000256" key="7">
    <source>
        <dbReference type="PIRNR" id="PIRNR000862"/>
    </source>
</evidence>
<feature type="active site" description="Charge relay system" evidence="8">
    <location>
        <position position="359"/>
    </location>
</feature>
<feature type="active site" description="Charge relay system" evidence="8">
    <location>
        <position position="324"/>
    </location>
</feature>
<dbReference type="InterPro" id="IPR029058">
    <property type="entry name" value="AB_hydrolase_fold"/>
</dbReference>
<dbReference type="SUPFAM" id="SSF53474">
    <property type="entry name" value="alpha/beta-Hydrolases"/>
    <property type="match status" value="1"/>
</dbReference>
<evidence type="ECO:0000256" key="3">
    <source>
        <dbReference type="ARBA" id="ARBA00022801"/>
    </source>
</evidence>
<keyword evidence="6" id="KW-0325">Glycoprotein</keyword>
<sequence>MCVSLSMSEQQGIKEMARKTVPQLIASAGYPVEKHRVTTEDGYILQLHRIPAGRRFARRIGPSSKKKKAVLIVSGLLGSSGDFVIMGPERSIAYLLADEGYDVWLGNLRGDIYTSHTNYTRNNPKFWEYSFHEHGIYDLPASIDKVLEVTGLSKIMYVGFSMGTTSFFITLSEKPEYNDKVLAYVALAPAVYMRNVKNTAETLLLNWKLPDRMRERGLLSATIPRDLLEMFVTNMCYVKKPQRDVCTSFIYTIIGEDQEQYDWDMMAIIIMRLQPASWRQLEHFGKIALTDTFTSWEGGLKGAVKPYKLSNVKIPVSLFYGHNDRLTEKSQIMRLAEELKATGVLEDILPASEWPKFNHLDFVFARDVRTLLNEKLVDYIGKMFSKYG</sequence>
<evidence type="ECO:0000256" key="4">
    <source>
        <dbReference type="ARBA" id="ARBA00022963"/>
    </source>
</evidence>
<evidence type="ECO:0000256" key="5">
    <source>
        <dbReference type="ARBA" id="ARBA00023098"/>
    </source>
</evidence>
<evidence type="ECO:0000313" key="11">
    <source>
        <dbReference type="Proteomes" id="UP000789524"/>
    </source>
</evidence>
<dbReference type="InterPro" id="IPR025483">
    <property type="entry name" value="Lipase_euk"/>
</dbReference>
<name>A0A8J2QY02_9NEOP</name>
<dbReference type="GO" id="GO:0016788">
    <property type="term" value="F:hydrolase activity, acting on ester bonds"/>
    <property type="evidence" value="ECO:0007669"/>
    <property type="project" value="InterPro"/>
</dbReference>
<evidence type="ECO:0000256" key="2">
    <source>
        <dbReference type="ARBA" id="ARBA00022729"/>
    </source>
</evidence>
<dbReference type="FunFam" id="3.40.50.1820:FF:000057">
    <property type="entry name" value="Lipase"/>
    <property type="match status" value="1"/>
</dbReference>
<keyword evidence="4 7" id="KW-0442">Lipid degradation</keyword>
<feature type="active site" description="Nucleophile" evidence="8">
    <location>
        <position position="161"/>
    </location>
</feature>
<dbReference type="PANTHER" id="PTHR11005">
    <property type="entry name" value="LYSOSOMAL ACID LIPASE-RELATED"/>
    <property type="match status" value="1"/>
</dbReference>
<dbReference type="InterPro" id="IPR006693">
    <property type="entry name" value="AB_hydrolase_lipase"/>
</dbReference>
<keyword evidence="3 7" id="KW-0378">Hydrolase</keyword>
<comment type="caution">
    <text evidence="10">The sequence shown here is derived from an EMBL/GenBank/DDBJ whole genome shotgun (WGS) entry which is preliminary data.</text>
</comment>
<dbReference type="EMBL" id="CAKASE010000067">
    <property type="protein sequence ID" value="CAG9571997.1"/>
    <property type="molecule type" value="Genomic_DNA"/>
</dbReference>
<evidence type="ECO:0000256" key="8">
    <source>
        <dbReference type="PIRSR" id="PIRSR000862-1"/>
    </source>
</evidence>